<dbReference type="Proteomes" id="UP000004509">
    <property type="component" value="Unassembled WGS sequence"/>
</dbReference>
<dbReference type="Gene3D" id="3.60.10.10">
    <property type="entry name" value="Endonuclease/exonuclease/phosphatase"/>
    <property type="match status" value="1"/>
</dbReference>
<keyword evidence="2" id="KW-0255">Endonuclease</keyword>
<dbReference type="SUPFAM" id="SSF56219">
    <property type="entry name" value="DNase I-like"/>
    <property type="match status" value="1"/>
</dbReference>
<proteinExistence type="predicted"/>
<dbReference type="Pfam" id="PF03372">
    <property type="entry name" value="Exo_endo_phos"/>
    <property type="match status" value="1"/>
</dbReference>
<organism evidence="2 3">
    <name type="scientific">Treponema vincentii ATCC 35580</name>
    <dbReference type="NCBI Taxonomy" id="596324"/>
    <lineage>
        <taxon>Bacteria</taxon>
        <taxon>Pseudomonadati</taxon>
        <taxon>Spirochaetota</taxon>
        <taxon>Spirochaetia</taxon>
        <taxon>Spirochaetales</taxon>
        <taxon>Treponemataceae</taxon>
        <taxon>Treponema</taxon>
    </lineage>
</organism>
<dbReference type="STRING" id="596324.TREVI0001_0248"/>
<accession>C8PU05</accession>
<keyword evidence="2" id="KW-0540">Nuclease</keyword>
<keyword evidence="2" id="KW-0378">Hydrolase</keyword>
<protein>
    <submittedName>
        <fullName evidence="2">Endonuclease/exonuclease/phosphatase family protein</fullName>
    </submittedName>
</protein>
<dbReference type="InterPro" id="IPR036691">
    <property type="entry name" value="Endo/exonu/phosph_ase_sf"/>
</dbReference>
<dbReference type="InterPro" id="IPR005135">
    <property type="entry name" value="Endo/exonuclease/phosphatase"/>
</dbReference>
<reference evidence="2 3" key="1">
    <citation type="submission" date="2009-07" db="EMBL/GenBank/DDBJ databases">
        <authorList>
            <person name="Madupu R."/>
            <person name="Sebastian Y."/>
            <person name="Durkin A.S."/>
            <person name="Torralba M."/>
            <person name="Methe B."/>
            <person name="Sutton G.G."/>
            <person name="Strausberg R.L."/>
            <person name="Nelson K.E."/>
        </authorList>
    </citation>
    <scope>NUCLEOTIDE SEQUENCE [LARGE SCALE GENOMIC DNA]</scope>
    <source>
        <strain evidence="2 3">ATCC 35580</strain>
    </source>
</reference>
<keyword evidence="2" id="KW-0269">Exonuclease</keyword>
<comment type="caution">
    <text evidence="2">The sequence shown here is derived from an EMBL/GenBank/DDBJ whole genome shotgun (WGS) entry which is preliminary data.</text>
</comment>
<dbReference type="GO" id="GO:0004527">
    <property type="term" value="F:exonuclease activity"/>
    <property type="evidence" value="ECO:0007669"/>
    <property type="project" value="UniProtKB-KW"/>
</dbReference>
<dbReference type="RefSeq" id="WP_006190403.1">
    <property type="nucleotide sequence ID" value="NZ_ACYH01000073.1"/>
</dbReference>
<gene>
    <name evidence="2" type="ORF">TREVI0001_0248</name>
</gene>
<feature type="domain" description="Endonuclease/exonuclease/phosphatase" evidence="1">
    <location>
        <begin position="4"/>
        <end position="250"/>
    </location>
</feature>
<dbReference type="AlphaFoldDB" id="C8PU05"/>
<name>C8PU05_9SPIR</name>
<evidence type="ECO:0000313" key="3">
    <source>
        <dbReference type="Proteomes" id="UP000004509"/>
    </source>
</evidence>
<dbReference type="GO" id="GO:0004519">
    <property type="term" value="F:endonuclease activity"/>
    <property type="evidence" value="ECO:0007669"/>
    <property type="project" value="UniProtKB-KW"/>
</dbReference>
<evidence type="ECO:0000259" key="1">
    <source>
        <dbReference type="Pfam" id="PF03372"/>
    </source>
</evidence>
<dbReference type="EMBL" id="ACYH01000073">
    <property type="protein sequence ID" value="EEV19144.1"/>
    <property type="molecule type" value="Genomic_DNA"/>
</dbReference>
<dbReference type="OrthoDB" id="583592at2"/>
<dbReference type="eggNOG" id="COG0708">
    <property type="taxonomic scope" value="Bacteria"/>
</dbReference>
<evidence type="ECO:0000313" key="2">
    <source>
        <dbReference type="EMBL" id="EEV19144.1"/>
    </source>
</evidence>
<sequence>MKICTWNCRYGLTFEKAAYLCQAGYNADIYAIQEYDMRNNKPIHEIEKHLGQLQDKYGDGREYKDNAESGGDLGLALFSNTYRIERIYSNTIPYRYVVPYKVTCKETNESFTLIHVWTKIADLEANQKQDYIMQVIGALENPTYNKLLIPEDNKALWIGDFNSSMQLKNEIDKNNHTRFLETMKKYGLVSAYHTNRQKKYGKEDQFTFIGTYRNGQQRFFNDYIFYHHDRFKCKTVTIGRFNTFSFFSDHCPVLAELQLL</sequence>